<dbReference type="SUPFAM" id="SSF52777">
    <property type="entry name" value="CoA-dependent acyltransferases"/>
    <property type="match status" value="2"/>
</dbReference>
<dbReference type="Gene3D" id="3.30.559.10">
    <property type="entry name" value="Chloramphenicol acetyltransferase-like domain"/>
    <property type="match status" value="1"/>
</dbReference>
<protein>
    <recommendedName>
        <fullName evidence="3">Condensation domain-containing protein</fullName>
    </recommendedName>
</protein>
<dbReference type="InterPro" id="IPR001242">
    <property type="entry name" value="Condensation_dom"/>
</dbReference>
<evidence type="ECO:0000313" key="5">
    <source>
        <dbReference type="Proteomes" id="UP000246171"/>
    </source>
</evidence>
<dbReference type="InterPro" id="IPR029063">
    <property type="entry name" value="SAM-dependent_MTases_sf"/>
</dbReference>
<evidence type="ECO:0000259" key="3">
    <source>
        <dbReference type="Pfam" id="PF00668"/>
    </source>
</evidence>
<dbReference type="PANTHER" id="PTHR45527">
    <property type="entry name" value="NONRIBOSOMAL PEPTIDE SYNTHETASE"/>
    <property type="match status" value="1"/>
</dbReference>
<sequence>MYTGALIDNAEMGEWLDGTIDALLGGGPPGHVFEVGTGTGMILFNITAGLESYTALEPSGTAVDFVRAAVTTIPDLQGKVRLEKETADNISNLDGSNSVDVAVINSVAQYFPSPEYLLKVVEDIVCLQGAKRIFLGDIRSYALYEEFQVSKTLAGDRQKLLTLDGFRSQMAETVHMGEELLLSMWKSFSSVMVATNELSCYRYAAVLHTKNRQAQPRHIHDVEEGQWVDFSVRRMTHASLLEYLQQPTIDASVVAIGNIPYKKTILDRLIVDQLKGRLVDRVGGPGWLESLDETARHIPSLAPVDLIKLAELSGYQVEISWARQQTQRGGLDAIFHHIRPDRRGSRVLFRFPTDHDERPLRQLSNNPLQQASNRDIEKWVREALHKKLPPYMVPRIVRVLEQISVNSNGKVDRRALANKITVAAFHNTVNARVDPHDDVERVLLAAFTKMLGRNIGISESFFDHEGHSLNAMRLISGINQNSILAWRSAIFSSVRPLPAWRQGSDHGRIRCMKLSPLSASHRFPLLEAFLLSRWTRVFMHFDIHGRIDVIQLRTACLVVMQKHSILRTVFTRLEGQSVQVVLREPNVPFTYGSLSSEFHDEVVPETTPVPTKLPAEYELVSRSQTDHSIIVRLLHAQCDGASLSLLFAGLETAYSGQLLSPTIAVPFADYVYGCAQLRSAESPRFWKDFIWGASLTTLPNPTLAEDNAADVTTIVAGELPTPPPGITLAMLVKAFAFTLAEMATTEDVTFLLGLNTRGIPIKGVEAIVGPCINRCPIRVQLRQTWTVSNLCQSVYDNYVAISRHCHLELPDIIDNCTYWPSGSDFSCGLNHVSTSGCFSFSLKHTQTLHSSIDAQVNMANRLYVRSFAGDRTWRIQVLASSNVMNNERASLFASMLLRTGQRFSQYPEAPLSSPLLR</sequence>
<name>A0A317ULR3_ASPEC</name>
<dbReference type="Proteomes" id="UP000246171">
    <property type="component" value="Unassembled WGS sequence"/>
</dbReference>
<gene>
    <name evidence="4" type="ORF">BO83DRAFT_459319</name>
</gene>
<dbReference type="GO" id="GO:0003824">
    <property type="term" value="F:catalytic activity"/>
    <property type="evidence" value="ECO:0007669"/>
    <property type="project" value="InterPro"/>
</dbReference>
<evidence type="ECO:0000256" key="1">
    <source>
        <dbReference type="ARBA" id="ARBA00022450"/>
    </source>
</evidence>
<feature type="domain" description="Condensation" evidence="3">
    <location>
        <begin position="541"/>
        <end position="912"/>
    </location>
</feature>
<dbReference type="PANTHER" id="PTHR45527:SF1">
    <property type="entry name" value="FATTY ACID SYNTHASE"/>
    <property type="match status" value="1"/>
</dbReference>
<dbReference type="RefSeq" id="XP_025382078.1">
    <property type="nucleotide sequence ID" value="XM_025537169.1"/>
</dbReference>
<keyword evidence="1" id="KW-0596">Phosphopantetheine</keyword>
<dbReference type="Pfam" id="PF00668">
    <property type="entry name" value="Condensation"/>
    <property type="match status" value="1"/>
</dbReference>
<dbReference type="InterPro" id="IPR045851">
    <property type="entry name" value="AMP-bd_C_sf"/>
</dbReference>
<dbReference type="OrthoDB" id="4502805at2759"/>
<evidence type="ECO:0000256" key="2">
    <source>
        <dbReference type="ARBA" id="ARBA00022553"/>
    </source>
</evidence>
<dbReference type="InterPro" id="IPR036736">
    <property type="entry name" value="ACP-like_sf"/>
</dbReference>
<dbReference type="GO" id="GO:0043041">
    <property type="term" value="P:amino acid activation for nonribosomal peptide biosynthetic process"/>
    <property type="evidence" value="ECO:0007669"/>
    <property type="project" value="TreeGrafter"/>
</dbReference>
<reference evidence="4" key="1">
    <citation type="submission" date="2016-12" db="EMBL/GenBank/DDBJ databases">
        <title>The genomes of Aspergillus section Nigri reveals drivers in fungal speciation.</title>
        <authorList>
            <consortium name="DOE Joint Genome Institute"/>
            <person name="Vesth T.C."/>
            <person name="Nybo J."/>
            <person name="Theobald S."/>
            <person name="Brandl J."/>
            <person name="Frisvad J.C."/>
            <person name="Nielsen K.F."/>
            <person name="Lyhne E.K."/>
            <person name="Kogle M.E."/>
            <person name="Kuo A."/>
            <person name="Riley R."/>
            <person name="Clum A."/>
            <person name="Nolan M."/>
            <person name="Lipzen A."/>
            <person name="Salamov A."/>
            <person name="Henrissat B."/>
            <person name="Wiebenga A."/>
            <person name="De vries R.P."/>
            <person name="Grigoriev I.V."/>
            <person name="Mortensen U.H."/>
            <person name="Andersen M.R."/>
            <person name="Baker S.E."/>
        </authorList>
    </citation>
    <scope>NUCLEOTIDE SEQUENCE</scope>
    <source>
        <strain evidence="4">CBS 122712</strain>
    </source>
</reference>
<dbReference type="EMBL" id="MSFU01000049">
    <property type="protein sequence ID" value="PWY62086.1"/>
    <property type="molecule type" value="Genomic_DNA"/>
</dbReference>
<accession>A0A317ULR3</accession>
<dbReference type="Gene3D" id="3.40.50.150">
    <property type="entry name" value="Vaccinia Virus protein VP39"/>
    <property type="match status" value="1"/>
</dbReference>
<dbReference type="SUPFAM" id="SSF56801">
    <property type="entry name" value="Acetyl-CoA synthetase-like"/>
    <property type="match status" value="1"/>
</dbReference>
<dbReference type="GeneID" id="37059131"/>
<dbReference type="VEuPathDB" id="FungiDB:BO83DRAFT_459319"/>
<dbReference type="InterPro" id="IPR023213">
    <property type="entry name" value="CAT-like_dom_sf"/>
</dbReference>
<proteinExistence type="predicted"/>
<dbReference type="SUPFAM" id="SSF53335">
    <property type="entry name" value="S-adenosyl-L-methionine-dependent methyltransferases"/>
    <property type="match status" value="1"/>
</dbReference>
<comment type="caution">
    <text evidence="4">The sequence shown here is derived from an EMBL/GenBank/DDBJ whole genome shotgun (WGS) entry which is preliminary data.</text>
</comment>
<keyword evidence="5" id="KW-1185">Reference proteome</keyword>
<dbReference type="Gene3D" id="3.30.300.30">
    <property type="match status" value="1"/>
</dbReference>
<dbReference type="Gene3D" id="3.30.559.30">
    <property type="entry name" value="Nonribosomal peptide synthetase, condensation domain"/>
    <property type="match status" value="1"/>
</dbReference>
<dbReference type="GO" id="GO:0005737">
    <property type="term" value="C:cytoplasm"/>
    <property type="evidence" value="ECO:0007669"/>
    <property type="project" value="TreeGrafter"/>
</dbReference>
<evidence type="ECO:0000313" key="4">
    <source>
        <dbReference type="EMBL" id="PWY62086.1"/>
    </source>
</evidence>
<dbReference type="Gene3D" id="1.10.1200.10">
    <property type="entry name" value="ACP-like"/>
    <property type="match status" value="1"/>
</dbReference>
<keyword evidence="2" id="KW-0597">Phosphoprotein</keyword>
<organism evidence="4 5">
    <name type="scientific">Aspergillus eucalypticola (strain CBS 122712 / IBT 29274)</name>
    <dbReference type="NCBI Taxonomy" id="1448314"/>
    <lineage>
        <taxon>Eukaryota</taxon>
        <taxon>Fungi</taxon>
        <taxon>Dikarya</taxon>
        <taxon>Ascomycota</taxon>
        <taxon>Pezizomycotina</taxon>
        <taxon>Eurotiomycetes</taxon>
        <taxon>Eurotiomycetidae</taxon>
        <taxon>Eurotiales</taxon>
        <taxon>Aspergillaceae</taxon>
        <taxon>Aspergillus</taxon>
        <taxon>Aspergillus subgen. Circumdati</taxon>
    </lineage>
</organism>
<dbReference type="GO" id="GO:0044550">
    <property type="term" value="P:secondary metabolite biosynthetic process"/>
    <property type="evidence" value="ECO:0007669"/>
    <property type="project" value="TreeGrafter"/>
</dbReference>
<dbReference type="GO" id="GO:0031177">
    <property type="term" value="F:phosphopantetheine binding"/>
    <property type="evidence" value="ECO:0007669"/>
    <property type="project" value="TreeGrafter"/>
</dbReference>
<dbReference type="AlphaFoldDB" id="A0A317ULR3"/>